<comment type="caution">
    <text evidence="1">The sequence shown here is derived from an EMBL/GenBank/DDBJ whole genome shotgun (WGS) entry which is preliminary data.</text>
</comment>
<dbReference type="RefSeq" id="WP_168084911.1">
    <property type="nucleotide sequence ID" value="NZ_JAAVJI010000010.1"/>
</dbReference>
<keyword evidence="2" id="KW-1185">Reference proteome</keyword>
<name>A0ABX0YHA7_9PSED</name>
<dbReference type="EMBL" id="JAAVJI010000010">
    <property type="protein sequence ID" value="NJP02320.1"/>
    <property type="molecule type" value="Genomic_DNA"/>
</dbReference>
<gene>
    <name evidence="1" type="ORF">HBH25_15840</name>
</gene>
<evidence type="ECO:0000313" key="2">
    <source>
        <dbReference type="Proteomes" id="UP000746535"/>
    </source>
</evidence>
<reference evidence="1 2" key="1">
    <citation type="submission" date="2020-03" db="EMBL/GenBank/DDBJ databases">
        <authorList>
            <person name="Wang L."/>
            <person name="He N."/>
            <person name="Li Y."/>
            <person name="Fang Y."/>
            <person name="Zhang F."/>
        </authorList>
    </citation>
    <scope>NUCLEOTIDE SEQUENCE [LARGE SCALE GENOMIC DNA]</scope>
    <source>
        <strain evidence="2">hsmgli-8</strain>
    </source>
</reference>
<organism evidence="1 2">
    <name type="scientific">Pseudomonas quercus</name>
    <dbReference type="NCBI Taxonomy" id="2722792"/>
    <lineage>
        <taxon>Bacteria</taxon>
        <taxon>Pseudomonadati</taxon>
        <taxon>Pseudomonadota</taxon>
        <taxon>Gammaproteobacteria</taxon>
        <taxon>Pseudomonadales</taxon>
        <taxon>Pseudomonadaceae</taxon>
        <taxon>Pseudomonas</taxon>
    </lineage>
</organism>
<protein>
    <submittedName>
        <fullName evidence="1">Uncharacterized protein</fullName>
    </submittedName>
</protein>
<sequence>MEYAQHGGRIRLSQRFKTLSFGLFVLGLNGSRLASFQPRLPATPATPEQE</sequence>
<proteinExistence type="predicted"/>
<evidence type="ECO:0000313" key="1">
    <source>
        <dbReference type="EMBL" id="NJP02320.1"/>
    </source>
</evidence>
<dbReference type="Proteomes" id="UP000746535">
    <property type="component" value="Unassembled WGS sequence"/>
</dbReference>
<accession>A0ABX0YHA7</accession>